<dbReference type="Pfam" id="PF09861">
    <property type="entry name" value="Lar_N"/>
    <property type="match status" value="1"/>
</dbReference>
<dbReference type="InterPro" id="IPR043166">
    <property type="entry name" value="LarA-like_C"/>
</dbReference>
<reference evidence="3 4" key="1">
    <citation type="submission" date="2018-06" db="EMBL/GenBank/DDBJ databases">
        <authorList>
            <person name="Strepis N."/>
        </authorList>
    </citation>
    <scope>NUCLEOTIDE SEQUENCE [LARGE SCALE GENOMIC DNA]</scope>
    <source>
        <strain evidence="3">LUCI</strain>
    </source>
</reference>
<dbReference type="InterPro" id="IPR018657">
    <property type="entry name" value="LarA-like_N"/>
</dbReference>
<feature type="domain" description="LarA-like N-terminal" evidence="1">
    <location>
        <begin position="8"/>
        <end position="206"/>
    </location>
</feature>
<keyword evidence="4" id="KW-1185">Reference proteome</keyword>
<evidence type="ECO:0000259" key="1">
    <source>
        <dbReference type="Pfam" id="PF09861"/>
    </source>
</evidence>
<dbReference type="RefSeq" id="WP_207857514.1">
    <property type="nucleotide sequence ID" value="NZ_UPPP01000071.1"/>
</dbReference>
<proteinExistence type="predicted"/>
<dbReference type="Gene3D" id="3.90.226.30">
    <property type="match status" value="1"/>
</dbReference>
<dbReference type="EMBL" id="UPPP01000071">
    <property type="protein sequence ID" value="VBB07057.1"/>
    <property type="molecule type" value="Genomic_DNA"/>
</dbReference>
<name>A0A498R819_9FIRM</name>
<dbReference type="InterPro" id="IPR048520">
    <property type="entry name" value="LarA_C"/>
</dbReference>
<dbReference type="PANTHER" id="PTHR33171:SF17">
    <property type="entry name" value="LARA-LIKE N-TERMINAL DOMAIN-CONTAINING PROTEIN"/>
    <property type="match status" value="1"/>
</dbReference>
<dbReference type="PANTHER" id="PTHR33171">
    <property type="entry name" value="LAR_N DOMAIN-CONTAINING PROTEIN"/>
    <property type="match status" value="1"/>
</dbReference>
<dbReference type="Pfam" id="PF21113">
    <property type="entry name" value="LarA_C"/>
    <property type="match status" value="1"/>
</dbReference>
<sequence length="428" mass="46572">MNINLKWGDRSFNATLEPAQVAQVIESNPYTVDKTEEEMIQAALARPLASARLRELVHPGETVCVVIPDSTRAWQKVAAYLPHVIKELNDGGIKDTDITIISATGTHRTQTREEHAMLLGPELAGRFQVIDHESQDEANLVYMGMTTWGTPVWLNKKAMVCDHLVLTGGIVYHFLAGWGGGPKYVLPGIAGYETVMKNHAWSLSPEIGAGTDPRIRSGYVRNNPIHLDMMEAASFAKPSFMFNVIMGPDGNIAGAVAGNLVAAHAAGRELVDEIDGVVIREKADLVVASAGGFPKDINLYQSIKTVINAREAAKPGGVIIILAECREGIGGTSDVQDIILHYDTLLAREQELRANYSISKFVGYYMCETAAKYTLIYVTTLDPALLKKANMVAVRTLEEALTIAYGKIKGDARIHVMPHGANTLPKLD</sequence>
<dbReference type="Gene3D" id="3.40.50.11440">
    <property type="match status" value="1"/>
</dbReference>
<evidence type="ECO:0000259" key="2">
    <source>
        <dbReference type="Pfam" id="PF21113"/>
    </source>
</evidence>
<accession>A0A498R819</accession>
<dbReference type="NCBIfam" id="NF033504">
    <property type="entry name" value="Ni_dep_LarA"/>
    <property type="match status" value="1"/>
</dbReference>
<gene>
    <name evidence="3" type="ORF">LUCI_2301</name>
</gene>
<dbReference type="AlphaFoldDB" id="A0A498R819"/>
<evidence type="ECO:0000313" key="4">
    <source>
        <dbReference type="Proteomes" id="UP000277811"/>
    </source>
</evidence>
<dbReference type="InterPro" id="IPR048068">
    <property type="entry name" value="LarA-like"/>
</dbReference>
<dbReference type="GO" id="GO:0050043">
    <property type="term" value="F:lactate racemase activity"/>
    <property type="evidence" value="ECO:0007669"/>
    <property type="project" value="InterPro"/>
</dbReference>
<evidence type="ECO:0000313" key="3">
    <source>
        <dbReference type="EMBL" id="VBB07057.1"/>
    </source>
</evidence>
<protein>
    <submittedName>
        <fullName evidence="3">Uncharacterized protein</fullName>
    </submittedName>
</protein>
<dbReference type="Proteomes" id="UP000277811">
    <property type="component" value="Unassembled WGS sequence"/>
</dbReference>
<feature type="domain" description="Lactate racemase C-terminal" evidence="2">
    <location>
        <begin position="280"/>
        <end position="421"/>
    </location>
</feature>
<dbReference type="InterPro" id="IPR047926">
    <property type="entry name" value="Ni_dep_LarA"/>
</dbReference>
<organism evidence="3 4">
    <name type="scientific">Lucifera butyrica</name>
    <dbReference type="NCBI Taxonomy" id="1351585"/>
    <lineage>
        <taxon>Bacteria</taxon>
        <taxon>Bacillati</taxon>
        <taxon>Bacillota</taxon>
        <taxon>Negativicutes</taxon>
        <taxon>Veillonellales</taxon>
        <taxon>Veillonellaceae</taxon>
        <taxon>Lucifera</taxon>
    </lineage>
</organism>